<dbReference type="SUPFAM" id="SSF103473">
    <property type="entry name" value="MFS general substrate transporter"/>
    <property type="match status" value="1"/>
</dbReference>
<dbReference type="InterPro" id="IPR020846">
    <property type="entry name" value="MFS_dom"/>
</dbReference>
<keyword evidence="5 7" id="KW-1133">Transmembrane helix</keyword>
<feature type="transmembrane region" description="Helical" evidence="7">
    <location>
        <begin position="70"/>
        <end position="88"/>
    </location>
</feature>
<sequence>MKFLLVTVFLDMLGLGLIVPILPALMTEVTADPATAVLWSGVLGSTYGALQFGASPLLGRISDRYGRRPVLLVSLTCLGVDWLAHASASGPWTLLAFHAVAGACAGTNTVVNAYVADVTEPDGRARAYGLIGAAFGLGFVAGPVSGGLLGAVDVRLPFLVAGLLCFVNVAYGWLVLPESRPGDRSTPITLRTADPIGAVRVVLRRPVLGRLTYARLCADIARMIHQSVWTFFLTVQFAWNTTHVGVVMAVSALAGAAFQSWATGPIVRVLGDRRAAVVGSLIGVVSLAGIAFAATPWMLYTWQAVGVAGSFAGAAAQSWISRTIGAAEQGTVQGALTSVSAIAEACVPVVAGVLFSSLIGYGHPPLIFAVAALFATAATFLLATTR</sequence>
<dbReference type="InterPro" id="IPR011701">
    <property type="entry name" value="MFS"/>
</dbReference>
<reference evidence="10" key="1">
    <citation type="journal article" date="2019" name="Int. J. Syst. Evol. Microbiol.">
        <title>The Global Catalogue of Microorganisms (GCM) 10K type strain sequencing project: providing services to taxonomists for standard genome sequencing and annotation.</title>
        <authorList>
            <consortium name="The Broad Institute Genomics Platform"/>
            <consortium name="The Broad Institute Genome Sequencing Center for Infectious Disease"/>
            <person name="Wu L."/>
            <person name="Ma J."/>
        </authorList>
    </citation>
    <scope>NUCLEOTIDE SEQUENCE [LARGE SCALE GENOMIC DNA]</scope>
    <source>
        <strain evidence="10">CCM 7526</strain>
    </source>
</reference>
<dbReference type="InterPro" id="IPR005829">
    <property type="entry name" value="Sugar_transporter_CS"/>
</dbReference>
<evidence type="ECO:0000313" key="10">
    <source>
        <dbReference type="Proteomes" id="UP001597183"/>
    </source>
</evidence>
<dbReference type="PROSITE" id="PS50850">
    <property type="entry name" value="MFS"/>
    <property type="match status" value="1"/>
</dbReference>
<name>A0ABW4ASB8_9ACTN</name>
<comment type="subcellular location">
    <subcellularLocation>
        <location evidence="1">Cell membrane</location>
        <topology evidence="1">Multi-pass membrane protein</topology>
    </subcellularLocation>
</comment>
<feature type="transmembrane region" description="Helical" evidence="7">
    <location>
        <begin position="127"/>
        <end position="152"/>
    </location>
</feature>
<dbReference type="PANTHER" id="PTHR23504:SF15">
    <property type="entry name" value="MAJOR FACILITATOR SUPERFAMILY (MFS) PROFILE DOMAIN-CONTAINING PROTEIN"/>
    <property type="match status" value="1"/>
</dbReference>
<comment type="caution">
    <text evidence="9">The sequence shown here is derived from an EMBL/GenBank/DDBJ whole genome shotgun (WGS) entry which is preliminary data.</text>
</comment>
<dbReference type="EMBL" id="JBHTMK010000070">
    <property type="protein sequence ID" value="MFD1373600.1"/>
    <property type="molecule type" value="Genomic_DNA"/>
</dbReference>
<proteinExistence type="inferred from homology"/>
<dbReference type="PANTHER" id="PTHR23504">
    <property type="entry name" value="MAJOR FACILITATOR SUPERFAMILY DOMAIN-CONTAINING PROTEIN 10"/>
    <property type="match status" value="1"/>
</dbReference>
<dbReference type="InterPro" id="IPR036259">
    <property type="entry name" value="MFS_trans_sf"/>
</dbReference>
<evidence type="ECO:0000256" key="7">
    <source>
        <dbReference type="SAM" id="Phobius"/>
    </source>
</evidence>
<evidence type="ECO:0000256" key="3">
    <source>
        <dbReference type="ARBA" id="ARBA00022448"/>
    </source>
</evidence>
<evidence type="ECO:0000313" key="9">
    <source>
        <dbReference type="EMBL" id="MFD1373600.1"/>
    </source>
</evidence>
<evidence type="ECO:0000259" key="8">
    <source>
        <dbReference type="PROSITE" id="PS50850"/>
    </source>
</evidence>
<evidence type="ECO:0000256" key="5">
    <source>
        <dbReference type="ARBA" id="ARBA00022989"/>
    </source>
</evidence>
<feature type="transmembrane region" description="Helical" evidence="7">
    <location>
        <begin position="94"/>
        <end position="115"/>
    </location>
</feature>
<dbReference type="Proteomes" id="UP001597183">
    <property type="component" value="Unassembled WGS sequence"/>
</dbReference>
<keyword evidence="10" id="KW-1185">Reference proteome</keyword>
<dbReference type="RefSeq" id="WP_317796561.1">
    <property type="nucleotide sequence ID" value="NZ_AP028461.1"/>
</dbReference>
<dbReference type="PRINTS" id="PR01035">
    <property type="entry name" value="TCRTETA"/>
</dbReference>
<protein>
    <submittedName>
        <fullName evidence="9">MFS transporter</fullName>
    </submittedName>
</protein>
<evidence type="ECO:0000256" key="4">
    <source>
        <dbReference type="ARBA" id="ARBA00022692"/>
    </source>
</evidence>
<dbReference type="Gene3D" id="1.20.1250.20">
    <property type="entry name" value="MFS general substrate transporter like domains"/>
    <property type="match status" value="1"/>
</dbReference>
<feature type="transmembrane region" description="Helical" evidence="7">
    <location>
        <begin position="341"/>
        <end position="360"/>
    </location>
</feature>
<dbReference type="PROSITE" id="PS00216">
    <property type="entry name" value="SUGAR_TRANSPORT_1"/>
    <property type="match status" value="1"/>
</dbReference>
<evidence type="ECO:0000256" key="1">
    <source>
        <dbReference type="ARBA" id="ARBA00004651"/>
    </source>
</evidence>
<evidence type="ECO:0000256" key="2">
    <source>
        <dbReference type="ARBA" id="ARBA00007520"/>
    </source>
</evidence>
<accession>A0ABW4ASB8</accession>
<keyword evidence="4 7" id="KW-0812">Transmembrane</keyword>
<feature type="domain" description="Major facilitator superfamily (MFS) profile" evidence="8">
    <location>
        <begin position="1"/>
        <end position="386"/>
    </location>
</feature>
<comment type="similarity">
    <text evidence="2">Belongs to the major facilitator superfamily. TCR/Tet family.</text>
</comment>
<feature type="transmembrane region" description="Helical" evidence="7">
    <location>
        <begin position="300"/>
        <end position="320"/>
    </location>
</feature>
<dbReference type="InterPro" id="IPR001958">
    <property type="entry name" value="Tet-R_TetA/multi-R_MdtG-like"/>
</dbReference>
<keyword evidence="6 7" id="KW-0472">Membrane</keyword>
<gene>
    <name evidence="9" type="ORF">ACFQ5G_50440</name>
</gene>
<organism evidence="9 10">
    <name type="scientific">Actinoplanes sichuanensis</name>
    <dbReference type="NCBI Taxonomy" id="512349"/>
    <lineage>
        <taxon>Bacteria</taxon>
        <taxon>Bacillati</taxon>
        <taxon>Actinomycetota</taxon>
        <taxon>Actinomycetes</taxon>
        <taxon>Micromonosporales</taxon>
        <taxon>Micromonosporaceae</taxon>
        <taxon>Actinoplanes</taxon>
    </lineage>
</organism>
<feature type="transmembrane region" description="Helical" evidence="7">
    <location>
        <begin position="366"/>
        <end position="384"/>
    </location>
</feature>
<evidence type="ECO:0000256" key="6">
    <source>
        <dbReference type="ARBA" id="ARBA00023136"/>
    </source>
</evidence>
<dbReference type="Pfam" id="PF07690">
    <property type="entry name" value="MFS_1"/>
    <property type="match status" value="1"/>
</dbReference>
<feature type="transmembrane region" description="Helical" evidence="7">
    <location>
        <begin position="275"/>
        <end position="294"/>
    </location>
</feature>
<feature type="transmembrane region" description="Helical" evidence="7">
    <location>
        <begin position="158"/>
        <end position="176"/>
    </location>
</feature>
<keyword evidence="3" id="KW-0813">Transport</keyword>
<feature type="transmembrane region" description="Helical" evidence="7">
    <location>
        <begin position="36"/>
        <end position="58"/>
    </location>
</feature>